<protein>
    <submittedName>
        <fullName evidence="2">Uncharacterized protein</fullName>
    </submittedName>
</protein>
<dbReference type="EMBL" id="JAYMYS010000001">
    <property type="protein sequence ID" value="KAK7409826.1"/>
    <property type="molecule type" value="Genomic_DNA"/>
</dbReference>
<feature type="compositionally biased region" description="Basic and acidic residues" evidence="1">
    <location>
        <begin position="73"/>
        <end position="118"/>
    </location>
</feature>
<keyword evidence="3" id="KW-1185">Reference proteome</keyword>
<name>A0AAN9T7I6_PSOTE</name>
<evidence type="ECO:0000313" key="2">
    <source>
        <dbReference type="EMBL" id="KAK7409826.1"/>
    </source>
</evidence>
<sequence>MVMMHQRFMLQSRLLKFIGFMMSACVISNIERPKSKCGSANVWKIFTNLFDYFPLTASVCTIFYSTSNGYQGKESKRKKEDEKPKEKEKRKSRNIDHFMEELKHEQEIRERRNQEHEH</sequence>
<accession>A0AAN9T7I6</accession>
<dbReference type="AlphaFoldDB" id="A0AAN9T7I6"/>
<reference evidence="2 3" key="1">
    <citation type="submission" date="2024-01" db="EMBL/GenBank/DDBJ databases">
        <title>The genomes of 5 underutilized Papilionoideae crops provide insights into root nodulation and disease resistanc.</title>
        <authorList>
            <person name="Jiang F."/>
        </authorList>
    </citation>
    <scope>NUCLEOTIDE SEQUENCE [LARGE SCALE GENOMIC DNA]</scope>
    <source>
        <strain evidence="2">DUOXIRENSHENG_FW03</strain>
        <tissue evidence="2">Leaves</tissue>
    </source>
</reference>
<feature type="region of interest" description="Disordered" evidence="1">
    <location>
        <begin position="68"/>
        <end position="118"/>
    </location>
</feature>
<proteinExistence type="predicted"/>
<dbReference type="Proteomes" id="UP001386955">
    <property type="component" value="Unassembled WGS sequence"/>
</dbReference>
<evidence type="ECO:0000256" key="1">
    <source>
        <dbReference type="SAM" id="MobiDB-lite"/>
    </source>
</evidence>
<evidence type="ECO:0000313" key="3">
    <source>
        <dbReference type="Proteomes" id="UP001386955"/>
    </source>
</evidence>
<organism evidence="2 3">
    <name type="scientific">Psophocarpus tetragonolobus</name>
    <name type="common">Winged bean</name>
    <name type="synonym">Dolichos tetragonolobus</name>
    <dbReference type="NCBI Taxonomy" id="3891"/>
    <lineage>
        <taxon>Eukaryota</taxon>
        <taxon>Viridiplantae</taxon>
        <taxon>Streptophyta</taxon>
        <taxon>Embryophyta</taxon>
        <taxon>Tracheophyta</taxon>
        <taxon>Spermatophyta</taxon>
        <taxon>Magnoliopsida</taxon>
        <taxon>eudicotyledons</taxon>
        <taxon>Gunneridae</taxon>
        <taxon>Pentapetalae</taxon>
        <taxon>rosids</taxon>
        <taxon>fabids</taxon>
        <taxon>Fabales</taxon>
        <taxon>Fabaceae</taxon>
        <taxon>Papilionoideae</taxon>
        <taxon>50 kb inversion clade</taxon>
        <taxon>NPAAA clade</taxon>
        <taxon>indigoferoid/millettioid clade</taxon>
        <taxon>Phaseoleae</taxon>
        <taxon>Psophocarpus</taxon>
    </lineage>
</organism>
<gene>
    <name evidence="2" type="ORF">VNO78_00165</name>
</gene>
<comment type="caution">
    <text evidence="2">The sequence shown here is derived from an EMBL/GenBank/DDBJ whole genome shotgun (WGS) entry which is preliminary data.</text>
</comment>